<reference evidence="2" key="1">
    <citation type="submission" date="2017-08" db="EMBL/GenBank/DDBJ databases">
        <title>A dynamic microbial community with high functional redundancy inhabits the cold, oxic subseafloor aquifer.</title>
        <authorList>
            <person name="Tully B.J."/>
            <person name="Wheat C.G."/>
            <person name="Glazer B.T."/>
            <person name="Huber J.A."/>
        </authorList>
    </citation>
    <scope>NUCLEOTIDE SEQUENCE [LARGE SCALE GENOMIC DNA]</scope>
</reference>
<comment type="caution">
    <text evidence="1">The sequence shown here is derived from an EMBL/GenBank/DDBJ whole genome shotgun (WGS) entry which is preliminary data.</text>
</comment>
<evidence type="ECO:0000313" key="2">
    <source>
        <dbReference type="Proteomes" id="UP000218113"/>
    </source>
</evidence>
<dbReference type="Proteomes" id="UP000218113">
    <property type="component" value="Unassembled WGS sequence"/>
</dbReference>
<accession>A0A2A4SMD3</accession>
<name>A0A2A4SMD3_9DELT</name>
<organism evidence="1 2">
    <name type="scientific">SAR324 cluster bacterium</name>
    <dbReference type="NCBI Taxonomy" id="2024889"/>
    <lineage>
        <taxon>Bacteria</taxon>
        <taxon>Deltaproteobacteria</taxon>
        <taxon>SAR324 cluster</taxon>
    </lineage>
</organism>
<evidence type="ECO:0000313" key="1">
    <source>
        <dbReference type="EMBL" id="PCI22241.1"/>
    </source>
</evidence>
<protein>
    <submittedName>
        <fullName evidence="1">Uncharacterized protein</fullName>
    </submittedName>
</protein>
<sequence>MINLENQKHLLGCIEKLPVVERVLLGLISIIYEPVTECQIRGCFKRVTSLHNAAELTEKELNQALKHLHLIGLINKKNECHIDIIEEVTASSIKLRQFEEFAAAVMEEFDQTYWEKHSLPQVLRELRLGIYAQDFYRKSQALDILWNEFSINFKQKSPIDHIRNGRPYASWLAAMPLPSQLEILTELLHEEIEKLAPCAATLQLLEQISNQLPRPQRNSYRDVIATYRILRGENSMVERIIQEDDGNFPHLEVKAWLEVLHGKMDAGISLYTQALQYITENTGRKKPMMGYMKGLFYILALLTSPHRHSEIEAERYLNLIDQEIGNFPSHLALKFLNETQRGVALNTEKHHFTKIAQQKTDYISLLFYGLVCYWTHQQEIQPLVRKLIQAQKLAGSNHYLWLEMEYAQLIYHLNPAETKYAKIAARLRKQLGFKSITRALPQRG</sequence>
<gene>
    <name evidence="1" type="ORF">COB67_13540</name>
</gene>
<proteinExistence type="predicted"/>
<dbReference type="AlphaFoldDB" id="A0A2A4SMD3"/>
<dbReference type="EMBL" id="NVSR01000164">
    <property type="protein sequence ID" value="PCI22241.1"/>
    <property type="molecule type" value="Genomic_DNA"/>
</dbReference>